<evidence type="ECO:0000313" key="2">
    <source>
        <dbReference type="EMBL" id="NBJ94569.1"/>
    </source>
</evidence>
<gene>
    <name evidence="2" type="ORF">D5281_18800</name>
</gene>
<evidence type="ECO:0000256" key="1">
    <source>
        <dbReference type="SAM" id="Phobius"/>
    </source>
</evidence>
<organism evidence="2 3">
    <name type="scientific">Parablautia muri</name>
    <dbReference type="NCBI Taxonomy" id="2320879"/>
    <lineage>
        <taxon>Bacteria</taxon>
        <taxon>Bacillati</taxon>
        <taxon>Bacillota</taxon>
        <taxon>Clostridia</taxon>
        <taxon>Lachnospirales</taxon>
        <taxon>Lachnospiraceae</taxon>
        <taxon>Parablautia</taxon>
    </lineage>
</organism>
<keyword evidence="1" id="KW-0812">Transmembrane</keyword>
<evidence type="ECO:0008006" key="4">
    <source>
        <dbReference type="Google" id="ProtNLM"/>
    </source>
</evidence>
<dbReference type="AlphaFoldDB" id="A0A9X5GTV7"/>
<proteinExistence type="predicted"/>
<dbReference type="Proteomes" id="UP001154420">
    <property type="component" value="Unassembled WGS sequence"/>
</dbReference>
<dbReference type="RefSeq" id="WP_160561586.1">
    <property type="nucleotide sequence ID" value="NZ_QZDT01000043.1"/>
</dbReference>
<dbReference type="OrthoDB" id="1864015at2"/>
<name>A0A9X5GTV7_9FIRM</name>
<keyword evidence="1" id="KW-0472">Membrane</keyword>
<feature type="transmembrane region" description="Helical" evidence="1">
    <location>
        <begin position="36"/>
        <end position="57"/>
    </location>
</feature>
<sequence length="272" mass="30543">MDGKDLIYGMGFVDEKFVEEAEYATQIRRTSFPWKYYFVAACFVCVISVAMLIPNIFDTPVAPPDYEITLPYQTDPAPYYPEIHQVNVSQVRVNDVQSVSEGSFLYDPEVHEIITWTMDEITAYYGRNPIPAYIPNTLTASPYNESAAVLVDKSGVAVNDLIYFDFYHEYDNNGNPLLDTENGAKIGFSVAISKIGMTGDCVYVDTNNLETTYIGDTAVILGSMSTPYKRYTAKFQYGGTHYLIIADQMQLEEVVKVVASIIYESDNISILN</sequence>
<reference evidence="2" key="1">
    <citation type="submission" date="2018-09" db="EMBL/GenBank/DDBJ databases">
        <title>Murine metabolic-syndrome-specific gut microbial biobank.</title>
        <authorList>
            <person name="Liu C."/>
        </authorList>
    </citation>
    <scope>NUCLEOTIDE SEQUENCE</scope>
    <source>
        <strain evidence="2">D42-62</strain>
    </source>
</reference>
<dbReference type="EMBL" id="QZDT01000043">
    <property type="protein sequence ID" value="NBJ94569.1"/>
    <property type="molecule type" value="Genomic_DNA"/>
</dbReference>
<accession>A0A9X5GTV7</accession>
<keyword evidence="1" id="KW-1133">Transmembrane helix</keyword>
<keyword evidence="3" id="KW-1185">Reference proteome</keyword>
<comment type="caution">
    <text evidence="2">The sequence shown here is derived from an EMBL/GenBank/DDBJ whole genome shotgun (WGS) entry which is preliminary data.</text>
</comment>
<evidence type="ECO:0000313" key="3">
    <source>
        <dbReference type="Proteomes" id="UP001154420"/>
    </source>
</evidence>
<protein>
    <recommendedName>
        <fullName evidence="4">DUF4367 domain-containing protein</fullName>
    </recommendedName>
</protein>